<keyword evidence="1" id="KW-1133">Transmembrane helix</keyword>
<dbReference type="InterPro" id="IPR006976">
    <property type="entry name" value="VanZ-like"/>
</dbReference>
<dbReference type="RefSeq" id="WP_086950354.1">
    <property type="nucleotide sequence ID" value="NZ_FWFD01000003.1"/>
</dbReference>
<gene>
    <name evidence="3" type="ORF">FM121_01315</name>
</gene>
<feature type="transmembrane region" description="Helical" evidence="1">
    <location>
        <begin position="324"/>
        <end position="347"/>
    </location>
</feature>
<feature type="transmembrane region" description="Helical" evidence="1">
    <location>
        <begin position="220"/>
        <end position="238"/>
    </location>
</feature>
<dbReference type="EMBL" id="FWFD01000003">
    <property type="protein sequence ID" value="SLM84701.1"/>
    <property type="molecule type" value="Genomic_DNA"/>
</dbReference>
<protein>
    <submittedName>
        <fullName evidence="3">Membrane protein, putative</fullName>
    </submittedName>
</protein>
<proteinExistence type="predicted"/>
<name>A0A1X6WK56_9ENTE</name>
<organism evidence="3 4">
    <name type="scientific">Vagococcus fluvialis bH819</name>
    <dbReference type="NCBI Taxonomy" id="1255619"/>
    <lineage>
        <taxon>Bacteria</taxon>
        <taxon>Bacillati</taxon>
        <taxon>Bacillota</taxon>
        <taxon>Bacilli</taxon>
        <taxon>Lactobacillales</taxon>
        <taxon>Enterococcaceae</taxon>
        <taxon>Vagococcus</taxon>
    </lineage>
</organism>
<dbReference type="PANTHER" id="PTHR36834:SF1">
    <property type="entry name" value="INTEGRAL MEMBRANE PROTEIN"/>
    <property type="match status" value="1"/>
</dbReference>
<feature type="transmembrane region" description="Helical" evidence="1">
    <location>
        <begin position="116"/>
        <end position="134"/>
    </location>
</feature>
<dbReference type="Proteomes" id="UP000195918">
    <property type="component" value="Unassembled WGS sequence"/>
</dbReference>
<keyword evidence="4" id="KW-1185">Reference proteome</keyword>
<feature type="transmembrane region" description="Helical" evidence="1">
    <location>
        <begin position="141"/>
        <end position="166"/>
    </location>
</feature>
<feature type="transmembrane region" description="Helical" evidence="1">
    <location>
        <begin position="12"/>
        <end position="31"/>
    </location>
</feature>
<feature type="transmembrane region" description="Helical" evidence="1">
    <location>
        <begin position="250"/>
        <end position="270"/>
    </location>
</feature>
<feature type="transmembrane region" description="Helical" evidence="1">
    <location>
        <begin position="178"/>
        <end position="199"/>
    </location>
</feature>
<feature type="transmembrane region" description="Helical" evidence="1">
    <location>
        <begin position="291"/>
        <end position="312"/>
    </location>
</feature>
<sequence length="379" mass="44402">MPSYAIPLSTAFFSFAFIAFIGTVPWTIYQYRKHGYFSFWRNLIIFSFIYYCLTAFFLVSLPLPKERNNTLAFKDHVFTQLTPFNMINNFKQVPGFDPVNIKTYLTLVKSFTFLEVFFNIALLFPLGIYLRFFFKKASKWYLALIITFLVTLFFEVSQLTALFGYYAYPYRLFDVDDLLMNTLGGMIGFFTAPILLFLIPSRDQIQQKDTLYVHNQLASYGAQLIEVFVSMMIARFIGSLVSGLFFHGNYLFIFNTISVFIFIVIWPLTRKGQTVGGKLVKIKIILPNSKPILHLTHRFILIYTPSFLSYLTMISNNKQSVNPYILALQIGLFLLTFFIWGIFWLFILRDWFKKRGTIFFNRFSNIAFVRDNKPKKADH</sequence>
<evidence type="ECO:0000259" key="2">
    <source>
        <dbReference type="Pfam" id="PF04892"/>
    </source>
</evidence>
<dbReference type="Pfam" id="PF04892">
    <property type="entry name" value="VanZ"/>
    <property type="match status" value="1"/>
</dbReference>
<evidence type="ECO:0000256" key="1">
    <source>
        <dbReference type="SAM" id="Phobius"/>
    </source>
</evidence>
<evidence type="ECO:0000313" key="4">
    <source>
        <dbReference type="Proteomes" id="UP000195918"/>
    </source>
</evidence>
<feature type="domain" description="VanZ-like" evidence="2">
    <location>
        <begin position="48"/>
        <end position="195"/>
    </location>
</feature>
<dbReference type="AlphaFoldDB" id="A0A1X6WK56"/>
<evidence type="ECO:0000313" key="3">
    <source>
        <dbReference type="EMBL" id="SLM84701.1"/>
    </source>
</evidence>
<accession>A0A1X6WK56</accession>
<dbReference type="OrthoDB" id="4822551at2"/>
<dbReference type="InterPro" id="IPR053150">
    <property type="entry name" value="Teicoplanin_resist-assoc"/>
</dbReference>
<dbReference type="PANTHER" id="PTHR36834">
    <property type="entry name" value="MEMBRANE PROTEIN-RELATED"/>
    <property type="match status" value="1"/>
</dbReference>
<feature type="transmembrane region" description="Helical" evidence="1">
    <location>
        <begin position="43"/>
        <end position="63"/>
    </location>
</feature>
<reference evidence="4" key="1">
    <citation type="submission" date="2017-02" db="EMBL/GenBank/DDBJ databases">
        <authorList>
            <person name="Dridi B."/>
        </authorList>
    </citation>
    <scope>NUCLEOTIDE SEQUENCE [LARGE SCALE GENOMIC DNA]</scope>
    <source>
        <strain evidence="4">bH819</strain>
    </source>
</reference>
<keyword evidence="1" id="KW-0472">Membrane</keyword>
<keyword evidence="1" id="KW-0812">Transmembrane</keyword>